<sequence>MPRYVSIFSESNRLDYKSEMSLGSIDKPQYSASIGNILLFLGLSV</sequence>
<dbReference type="AlphaFoldDB" id="A0AA86YLA3"/>
<evidence type="ECO:0000313" key="1">
    <source>
        <dbReference type="EMBL" id="EDU60036.1"/>
    </source>
</evidence>
<proteinExistence type="predicted"/>
<name>A0AA86YLA3_PROST</name>
<reference evidence="1 2" key="3">
    <citation type="submission" date="2008-05" db="EMBL/GenBank/DDBJ databases">
        <authorList>
            <person name="Fulton L."/>
            <person name="Clifton S."/>
            <person name="Fulton B."/>
            <person name="Xu J."/>
            <person name="Minx P."/>
            <person name="Pepin K.H."/>
            <person name="Johnson M."/>
            <person name="Thiruvilangam P."/>
            <person name="Bhonagiri V."/>
            <person name="Nash W.E."/>
            <person name="Mardis E.R."/>
            <person name="Wilson R.K."/>
        </authorList>
    </citation>
    <scope>NUCLEOTIDE SEQUENCE [LARGE SCALE GENOMIC DNA]</scope>
    <source>
        <strain evidence="1 2">ATCC 25827</strain>
    </source>
</reference>
<reference evidence="2" key="1">
    <citation type="submission" date="2008-04" db="EMBL/GenBank/DDBJ databases">
        <title>Draft genome sequence of Providencia stuartii (ATCC 25827).</title>
        <authorList>
            <person name="Sudarsanam P."/>
            <person name="Ley R."/>
            <person name="Guruge J."/>
            <person name="Turnbaugh P.J."/>
            <person name="Mahowald M."/>
            <person name="Liep D."/>
            <person name="Gordon J."/>
        </authorList>
    </citation>
    <scope>NUCLEOTIDE SEQUENCE [LARGE SCALE GENOMIC DNA]</scope>
    <source>
        <strain evidence="2">ATCC 25827</strain>
    </source>
</reference>
<accession>A0AA86YLA3</accession>
<dbReference type="EMBL" id="ABJD02000101">
    <property type="protein sequence ID" value="EDU60036.1"/>
    <property type="molecule type" value="Genomic_DNA"/>
</dbReference>
<comment type="caution">
    <text evidence="1">The sequence shown here is derived from an EMBL/GenBank/DDBJ whole genome shotgun (WGS) entry which is preliminary data.</text>
</comment>
<reference evidence="2" key="2">
    <citation type="submission" date="2008-04" db="EMBL/GenBank/DDBJ databases">
        <title>Draft genome sequence of Providencia stuartii(ATCC 25827).</title>
        <authorList>
            <person name="Sudarsanam P."/>
            <person name="Ley R."/>
            <person name="Guruge J."/>
            <person name="Turnbaugh P.J."/>
            <person name="Mahowald M."/>
            <person name="Liep D."/>
            <person name="Gordon J."/>
        </authorList>
    </citation>
    <scope>NUCLEOTIDE SEQUENCE [LARGE SCALE GENOMIC DNA]</scope>
    <source>
        <strain evidence="2">ATCC 25827</strain>
    </source>
</reference>
<protein>
    <submittedName>
        <fullName evidence="1">Uncharacterized protein</fullName>
    </submittedName>
</protein>
<gene>
    <name evidence="1" type="ORF">PROSTU_03240</name>
</gene>
<organism evidence="1 2">
    <name type="scientific">Providencia stuartii ATCC 25827</name>
    <dbReference type="NCBI Taxonomy" id="471874"/>
    <lineage>
        <taxon>Bacteria</taxon>
        <taxon>Pseudomonadati</taxon>
        <taxon>Pseudomonadota</taxon>
        <taxon>Gammaproteobacteria</taxon>
        <taxon>Enterobacterales</taxon>
        <taxon>Morganellaceae</taxon>
        <taxon>Providencia</taxon>
    </lineage>
</organism>
<dbReference type="Proteomes" id="UP000004506">
    <property type="component" value="Unassembled WGS sequence"/>
</dbReference>
<evidence type="ECO:0000313" key="2">
    <source>
        <dbReference type="Proteomes" id="UP000004506"/>
    </source>
</evidence>